<dbReference type="PANTHER" id="PTHR10527">
    <property type="entry name" value="IMPORTIN BETA"/>
    <property type="match status" value="1"/>
</dbReference>
<evidence type="ECO:0000256" key="7">
    <source>
        <dbReference type="ARBA" id="ARBA00079884"/>
    </source>
</evidence>
<accession>A0A060T6W5</accession>
<dbReference type="GO" id="GO:0005634">
    <property type="term" value="C:nucleus"/>
    <property type="evidence" value="ECO:0007669"/>
    <property type="project" value="UniProtKB-ARBA"/>
</dbReference>
<evidence type="ECO:0000256" key="4">
    <source>
        <dbReference type="ARBA" id="ARBA00022490"/>
    </source>
</evidence>
<dbReference type="GO" id="GO:0006606">
    <property type="term" value="P:protein import into nucleus"/>
    <property type="evidence" value="ECO:0007669"/>
    <property type="project" value="InterPro"/>
</dbReference>
<dbReference type="EMBL" id="HG937692">
    <property type="protein sequence ID" value="CDP36539.1"/>
    <property type="molecule type" value="Genomic_DNA"/>
</dbReference>
<evidence type="ECO:0000256" key="6">
    <source>
        <dbReference type="ARBA" id="ARBA00022927"/>
    </source>
</evidence>
<evidence type="ECO:0000259" key="9">
    <source>
        <dbReference type="PROSITE" id="PS50166"/>
    </source>
</evidence>
<dbReference type="Gene3D" id="1.25.10.10">
    <property type="entry name" value="Leucine-rich Repeat Variant"/>
    <property type="match status" value="1"/>
</dbReference>
<evidence type="ECO:0000256" key="1">
    <source>
        <dbReference type="ARBA" id="ARBA00004496"/>
    </source>
</evidence>
<keyword evidence="3" id="KW-0813">Transport</keyword>
<dbReference type="GO" id="GO:0031267">
    <property type="term" value="F:small GTPase binding"/>
    <property type="evidence" value="ECO:0007669"/>
    <property type="project" value="InterPro"/>
</dbReference>
<dbReference type="PhylomeDB" id="A0A060T6W5"/>
<evidence type="ECO:0000256" key="2">
    <source>
        <dbReference type="ARBA" id="ARBA00010907"/>
    </source>
</evidence>
<organism evidence="10">
    <name type="scientific">Blastobotrys adeninivorans</name>
    <name type="common">Yeast</name>
    <name type="synonym">Arxula adeninivorans</name>
    <dbReference type="NCBI Taxonomy" id="409370"/>
    <lineage>
        <taxon>Eukaryota</taxon>
        <taxon>Fungi</taxon>
        <taxon>Dikarya</taxon>
        <taxon>Ascomycota</taxon>
        <taxon>Saccharomycotina</taxon>
        <taxon>Dipodascomycetes</taxon>
        <taxon>Dipodascales</taxon>
        <taxon>Trichomonascaceae</taxon>
        <taxon>Blastobotrys</taxon>
    </lineage>
</organism>
<evidence type="ECO:0000256" key="5">
    <source>
        <dbReference type="ARBA" id="ARBA00022737"/>
    </source>
</evidence>
<dbReference type="InterPro" id="IPR058584">
    <property type="entry name" value="IMB1_TNPO1-like_TPR"/>
</dbReference>
<keyword evidence="4" id="KW-0963">Cytoplasm</keyword>
<dbReference type="SUPFAM" id="SSF48371">
    <property type="entry name" value="ARM repeat"/>
    <property type="match status" value="1"/>
</dbReference>
<dbReference type="InterPro" id="IPR040122">
    <property type="entry name" value="Importin_beta"/>
</dbReference>
<dbReference type="Pfam" id="PF13513">
    <property type="entry name" value="HEAT_EZ"/>
    <property type="match status" value="1"/>
</dbReference>
<reference evidence="10" key="1">
    <citation type="submission" date="2014-02" db="EMBL/GenBank/DDBJ databases">
        <authorList>
            <person name="Genoscope - CEA"/>
        </authorList>
    </citation>
    <scope>NUCLEOTIDE SEQUENCE</scope>
    <source>
        <strain evidence="10">LS3</strain>
    </source>
</reference>
<dbReference type="SMART" id="SM00913">
    <property type="entry name" value="IBN_N"/>
    <property type="match status" value="1"/>
</dbReference>
<comment type="subcellular location">
    <subcellularLocation>
        <location evidence="1">Cytoplasm</location>
    </subcellularLocation>
</comment>
<name>A0A060T6W5_BLAAD</name>
<reference evidence="10" key="2">
    <citation type="submission" date="2014-06" db="EMBL/GenBank/DDBJ databases">
        <title>The complete genome of Blastobotrys (Arxula) adeninivorans LS3 - a yeast of biotechnological interest.</title>
        <authorList>
            <person name="Kunze G."/>
            <person name="Gaillardin C."/>
            <person name="Czernicka M."/>
            <person name="Durrens P."/>
            <person name="Martin T."/>
            <person name="Boer E."/>
            <person name="Gabaldon T."/>
            <person name="Cruz J."/>
            <person name="Talla E."/>
            <person name="Marck C."/>
            <person name="Goffeau A."/>
            <person name="Barbe V."/>
            <person name="Baret P."/>
            <person name="Baronian K."/>
            <person name="Beier S."/>
            <person name="Bleykasten C."/>
            <person name="Bode R."/>
            <person name="Casaregola S."/>
            <person name="Despons L."/>
            <person name="Fairhead C."/>
            <person name="Giersberg M."/>
            <person name="Gierski P."/>
            <person name="Hahnel U."/>
            <person name="Hartmann A."/>
            <person name="Jankowska D."/>
            <person name="Jubin C."/>
            <person name="Jung P."/>
            <person name="Lafontaine I."/>
            <person name="Leh-Louis V."/>
            <person name="Lemaire M."/>
            <person name="Marcet-Houben M."/>
            <person name="Mascher M."/>
            <person name="Morel G."/>
            <person name="Richard G.-F."/>
            <person name="Riechen J."/>
            <person name="Sacerdot C."/>
            <person name="Sarkar A."/>
            <person name="Savel G."/>
            <person name="Schacherer J."/>
            <person name="Sherman D."/>
            <person name="Straub M.-L."/>
            <person name="Stein N."/>
            <person name="Thierry A."/>
            <person name="Trautwein-Schult A."/>
            <person name="Westhof E."/>
            <person name="Worch S."/>
            <person name="Dujon B."/>
            <person name="Souciet J.-L."/>
            <person name="Wincker P."/>
            <person name="Scholz U."/>
            <person name="Neuveglise N."/>
        </authorList>
    </citation>
    <scope>NUCLEOTIDE SEQUENCE</scope>
    <source>
        <strain evidence="10">LS3</strain>
    </source>
</reference>
<dbReference type="GO" id="GO:0005737">
    <property type="term" value="C:cytoplasm"/>
    <property type="evidence" value="ECO:0007669"/>
    <property type="project" value="UniProtKB-SubCell"/>
</dbReference>
<dbReference type="AlphaFoldDB" id="A0A060T6W5"/>
<dbReference type="InterPro" id="IPR016024">
    <property type="entry name" value="ARM-type_fold"/>
</dbReference>
<gene>
    <name evidence="10" type="ORF">GNLVRS02_ARAD1B15356g</name>
</gene>
<keyword evidence="6" id="KW-0653">Protein transport</keyword>
<dbReference type="InterPro" id="IPR001494">
    <property type="entry name" value="Importin-beta_N"/>
</dbReference>
<feature type="domain" description="Importin N-terminal" evidence="9">
    <location>
        <begin position="22"/>
        <end position="102"/>
    </location>
</feature>
<dbReference type="PROSITE" id="PS50166">
    <property type="entry name" value="IMPORTIN_B_NT"/>
    <property type="match status" value="1"/>
</dbReference>
<proteinExistence type="inferred from homology"/>
<keyword evidence="5" id="KW-0677">Repeat</keyword>
<comment type="similarity">
    <text evidence="2">Belongs to the importin beta family. Importin beta-1 subfamily.</text>
</comment>
<dbReference type="FunFam" id="1.25.10.10:FF:000027">
    <property type="entry name" value="Importin subunit beta-1"/>
    <property type="match status" value="1"/>
</dbReference>
<evidence type="ECO:0000256" key="3">
    <source>
        <dbReference type="ARBA" id="ARBA00022448"/>
    </source>
</evidence>
<dbReference type="Pfam" id="PF03810">
    <property type="entry name" value="IBN_N"/>
    <property type="match status" value="1"/>
</dbReference>
<evidence type="ECO:0000256" key="8">
    <source>
        <dbReference type="ARBA" id="ARBA00083566"/>
    </source>
</evidence>
<protein>
    <recommendedName>
        <fullName evidence="7">Importin-95</fullName>
    </recommendedName>
    <alternativeName>
        <fullName evidence="8">Karyopherin-95</fullName>
    </alternativeName>
</protein>
<evidence type="ECO:0000313" key="10">
    <source>
        <dbReference type="EMBL" id="CDP36539.1"/>
    </source>
</evidence>
<sequence>MDIGQVLENAILGRDQQIRSQAEAQLEEAARDHFVPYLGMLTEALGSSGQRTEVRILASIALKNQLTAKDPRTKAFQADRWVNLSAEAKDQIKKTSLDVLVSDDERVANAAAQLVAAIAHIELPRSEWPTLIPALTENTKLDKPTQVKRASLLTIGYICETADPNDAGVASQADGILTAIVQGAHSQEPSTMVRTTAINALVNSLEFVRRNFENDNERDVIMQVVCEATQSESTELQASAFGALGRIMALYYDFMRRYMEQALFGLTVSGMQSSDDMVASMAVEFWSTVCEEELEIKMDMEEILQSGASATVPPRELHNFAQNALDKVLPTLLSLLTRQDEDSSEDDWSVAMAAGACLQLFAQTTGNLIVPKTLEFVSGNISAEHWQQREAAVMAFGSILDGPNPQELQVLIGQALRPILSLMKDQSLQVKDTVAWCIGRMAELVIDGINVEADLPVIIEAVLHGLSDHPRVSVNCCWTIMNLVDQLGHNGPEVASTPMSQFYEPLVRALLDAASRSDNEYNCRTSAYEALSSLVIFSAQDVQVIVEGLSGEVLSRLEAAMGMQQQIVGTEDKVNIEELQINLLGVLTNVIRRIDSRVGGAAEKLMTLFLQLLENKLPNSLVEEDVFIAIGAMAGAINGDFQKFMPAFLPYLGRALSDPEYQIVSTAVGLVADVSHALGAATTEYAQTFMTAFIAILQKEDAPLETKPVVLSCIGDVASSVGGAFAPYLETMMAILVQASQISFNPESSSMEFLDYVDRLRESIVDAYVGIVAGMRDNAPELLPYVPSIFNFLSAIQGDVEFMRSESVIRSVVGLIGDIASMYPKGEVKQYYHEQWITDIIRRARDRIFSATTKETARWAREQQRQQLLL</sequence>
<dbReference type="InterPro" id="IPR011989">
    <property type="entry name" value="ARM-like"/>
</dbReference>
<dbReference type="Pfam" id="PF25574">
    <property type="entry name" value="TPR_IMB1"/>
    <property type="match status" value="1"/>
</dbReference>